<protein>
    <submittedName>
        <fullName evidence="10">ABC transporter ATP-binding protein/permease</fullName>
    </submittedName>
</protein>
<comment type="subcellular location">
    <subcellularLocation>
        <location evidence="1">Cell membrane</location>
        <topology evidence="1">Multi-pass membrane protein</topology>
    </subcellularLocation>
</comment>
<dbReference type="InterPro" id="IPR003439">
    <property type="entry name" value="ABC_transporter-like_ATP-bd"/>
</dbReference>
<reference evidence="10" key="2">
    <citation type="submission" date="2021-04" db="EMBL/GenBank/DDBJ databases">
        <authorList>
            <person name="Gilroy R."/>
        </authorList>
    </citation>
    <scope>NUCLEOTIDE SEQUENCE</scope>
    <source>
        <strain evidence="10">G4-2901</strain>
    </source>
</reference>
<evidence type="ECO:0000259" key="8">
    <source>
        <dbReference type="PROSITE" id="PS50893"/>
    </source>
</evidence>
<sequence length="555" mass="61629">MKRLDRKILGSAMATASWMYRQTSGYRIPVSASVLLGVIRIAASFSFIWISKEMIDMAVRSDGNLTKYALLLVSALVAEILCSVAQGYVNVRAEAGIRNSLRSRVFDRALNARWNGKERWHTGDVVNRLEEDVRVIADTLCHLVPGALVTMVQLVAAFVFLWTMNPVLAWVILCILPVFMALAAIMARRIKKLTTEIRKSDSQVQSVLQESLQRRIVIIALGRMEYVMNRLVSSQNSLMEKVMKRNRFSMSSRAAMMTGFGTGYLTAFIWGVHSMQDGVVTFGMLSAFLQLVGQIQRPTADMSRRLPAMIHAMASAERLMEIYDAEQEDIPSTDNAPTFIPDGIRLENVTFGYPDANRKIFRNFTHDFRPGTSTAIMGETGAGKSTMMRLMLGLLKPESGNVIFYAEDGSCADASARFRSGIVYVPQGNSLLSATIRENLIGGKENLSDDVIRNALYMAAAEFVYDLPDGLDTKCGEGGEGLSEGQAQRIAIARALLSDGRIMLLDEFTSALDAETESKLMDRLTENYTGKTLVFITHRKEMAERCENVVHVSRT</sequence>
<dbReference type="PROSITE" id="PS50929">
    <property type="entry name" value="ABC_TM1F"/>
    <property type="match status" value="1"/>
</dbReference>
<dbReference type="CDD" id="cd03228">
    <property type="entry name" value="ABCC_MRP_Like"/>
    <property type="match status" value="1"/>
</dbReference>
<feature type="transmembrane region" description="Helical" evidence="7">
    <location>
        <begin position="254"/>
        <end position="272"/>
    </location>
</feature>
<name>A0A948WX50_9BACT</name>
<comment type="caution">
    <text evidence="10">The sequence shown here is derived from an EMBL/GenBank/DDBJ whole genome shotgun (WGS) entry which is preliminary data.</text>
</comment>
<keyword evidence="6 7" id="KW-0472">Membrane</keyword>
<keyword evidence="2 7" id="KW-0812">Transmembrane</keyword>
<dbReference type="Gene3D" id="1.20.1560.10">
    <property type="entry name" value="ABC transporter type 1, transmembrane domain"/>
    <property type="match status" value="1"/>
</dbReference>
<evidence type="ECO:0000256" key="5">
    <source>
        <dbReference type="ARBA" id="ARBA00022989"/>
    </source>
</evidence>
<dbReference type="PANTHER" id="PTHR43394">
    <property type="entry name" value="ATP-DEPENDENT PERMEASE MDL1, MITOCHONDRIAL"/>
    <property type="match status" value="1"/>
</dbReference>
<dbReference type="InterPro" id="IPR036640">
    <property type="entry name" value="ABC1_TM_sf"/>
</dbReference>
<evidence type="ECO:0000256" key="7">
    <source>
        <dbReference type="SAM" id="Phobius"/>
    </source>
</evidence>
<dbReference type="GO" id="GO:0015421">
    <property type="term" value="F:ABC-type oligopeptide transporter activity"/>
    <property type="evidence" value="ECO:0007669"/>
    <property type="project" value="TreeGrafter"/>
</dbReference>
<evidence type="ECO:0000256" key="4">
    <source>
        <dbReference type="ARBA" id="ARBA00022840"/>
    </source>
</evidence>
<dbReference type="InterPro" id="IPR027417">
    <property type="entry name" value="P-loop_NTPase"/>
</dbReference>
<dbReference type="InterPro" id="IPR003593">
    <property type="entry name" value="AAA+_ATPase"/>
</dbReference>
<evidence type="ECO:0000256" key="3">
    <source>
        <dbReference type="ARBA" id="ARBA00022741"/>
    </source>
</evidence>
<dbReference type="Proteomes" id="UP000783796">
    <property type="component" value="Unassembled WGS sequence"/>
</dbReference>
<dbReference type="SMART" id="SM00382">
    <property type="entry name" value="AAA"/>
    <property type="match status" value="1"/>
</dbReference>
<dbReference type="SUPFAM" id="SSF90123">
    <property type="entry name" value="ABC transporter transmembrane region"/>
    <property type="match status" value="1"/>
</dbReference>
<evidence type="ECO:0000313" key="11">
    <source>
        <dbReference type="Proteomes" id="UP000783796"/>
    </source>
</evidence>
<dbReference type="PROSITE" id="PS50893">
    <property type="entry name" value="ABC_TRANSPORTER_2"/>
    <property type="match status" value="1"/>
</dbReference>
<evidence type="ECO:0000256" key="1">
    <source>
        <dbReference type="ARBA" id="ARBA00004651"/>
    </source>
</evidence>
<proteinExistence type="predicted"/>
<dbReference type="GO" id="GO:0005524">
    <property type="term" value="F:ATP binding"/>
    <property type="evidence" value="ECO:0007669"/>
    <property type="project" value="UniProtKB-KW"/>
</dbReference>
<dbReference type="PANTHER" id="PTHR43394:SF1">
    <property type="entry name" value="ATP-BINDING CASSETTE SUB-FAMILY B MEMBER 10, MITOCHONDRIAL"/>
    <property type="match status" value="1"/>
</dbReference>
<dbReference type="SUPFAM" id="SSF52540">
    <property type="entry name" value="P-loop containing nucleoside triphosphate hydrolases"/>
    <property type="match status" value="1"/>
</dbReference>
<dbReference type="EMBL" id="JAHLFW010000075">
    <property type="protein sequence ID" value="MBU3838395.1"/>
    <property type="molecule type" value="Genomic_DNA"/>
</dbReference>
<feature type="transmembrane region" description="Helical" evidence="7">
    <location>
        <begin position="28"/>
        <end position="50"/>
    </location>
</feature>
<organism evidence="10 11">
    <name type="scientific">Candidatus Phocaeicola faecigallinarum</name>
    <dbReference type="NCBI Taxonomy" id="2838732"/>
    <lineage>
        <taxon>Bacteria</taxon>
        <taxon>Pseudomonadati</taxon>
        <taxon>Bacteroidota</taxon>
        <taxon>Bacteroidia</taxon>
        <taxon>Bacteroidales</taxon>
        <taxon>Bacteroidaceae</taxon>
        <taxon>Phocaeicola</taxon>
    </lineage>
</organism>
<dbReference type="InterPro" id="IPR039421">
    <property type="entry name" value="Type_1_exporter"/>
</dbReference>
<reference evidence="10" key="1">
    <citation type="journal article" date="2021" name="PeerJ">
        <title>Extensive microbial diversity within the chicken gut microbiome revealed by metagenomics and culture.</title>
        <authorList>
            <person name="Gilroy R."/>
            <person name="Ravi A."/>
            <person name="Getino M."/>
            <person name="Pursley I."/>
            <person name="Horton D.L."/>
            <person name="Alikhan N.F."/>
            <person name="Baker D."/>
            <person name="Gharbi K."/>
            <person name="Hall N."/>
            <person name="Watson M."/>
            <person name="Adriaenssens E.M."/>
            <person name="Foster-Nyarko E."/>
            <person name="Jarju S."/>
            <person name="Secka A."/>
            <person name="Antonio M."/>
            <person name="Oren A."/>
            <person name="Chaudhuri R.R."/>
            <person name="La Ragione R."/>
            <person name="Hildebrand F."/>
            <person name="Pallen M.J."/>
        </authorList>
    </citation>
    <scope>NUCLEOTIDE SEQUENCE</scope>
    <source>
        <strain evidence="10">G4-2901</strain>
    </source>
</reference>
<evidence type="ECO:0000256" key="6">
    <source>
        <dbReference type="ARBA" id="ARBA00023136"/>
    </source>
</evidence>
<accession>A0A948WX50</accession>
<dbReference type="GO" id="GO:0005886">
    <property type="term" value="C:plasma membrane"/>
    <property type="evidence" value="ECO:0007669"/>
    <property type="project" value="UniProtKB-SubCell"/>
</dbReference>
<dbReference type="AlphaFoldDB" id="A0A948WX50"/>
<keyword evidence="4 10" id="KW-0067">ATP-binding</keyword>
<feature type="transmembrane region" description="Helical" evidence="7">
    <location>
        <begin position="140"/>
        <end position="161"/>
    </location>
</feature>
<evidence type="ECO:0000256" key="2">
    <source>
        <dbReference type="ARBA" id="ARBA00022692"/>
    </source>
</evidence>
<dbReference type="InterPro" id="IPR011527">
    <property type="entry name" value="ABC1_TM_dom"/>
</dbReference>
<dbReference type="Pfam" id="PF00005">
    <property type="entry name" value="ABC_tran"/>
    <property type="match status" value="1"/>
</dbReference>
<feature type="transmembrane region" description="Helical" evidence="7">
    <location>
        <begin position="70"/>
        <end position="91"/>
    </location>
</feature>
<feature type="domain" description="ABC transmembrane type-1" evidence="9">
    <location>
        <begin position="32"/>
        <end position="311"/>
    </location>
</feature>
<gene>
    <name evidence="10" type="ORF">H9777_08820</name>
</gene>
<feature type="domain" description="ABC transporter" evidence="8">
    <location>
        <begin position="344"/>
        <end position="555"/>
    </location>
</feature>
<dbReference type="Pfam" id="PF00664">
    <property type="entry name" value="ABC_membrane"/>
    <property type="match status" value="1"/>
</dbReference>
<evidence type="ECO:0000259" key="9">
    <source>
        <dbReference type="PROSITE" id="PS50929"/>
    </source>
</evidence>
<evidence type="ECO:0000313" key="10">
    <source>
        <dbReference type="EMBL" id="MBU3838395.1"/>
    </source>
</evidence>
<keyword evidence="5 7" id="KW-1133">Transmembrane helix</keyword>
<dbReference type="CDD" id="cd07346">
    <property type="entry name" value="ABC_6TM_exporters"/>
    <property type="match status" value="1"/>
</dbReference>
<keyword evidence="3" id="KW-0547">Nucleotide-binding</keyword>
<feature type="transmembrane region" description="Helical" evidence="7">
    <location>
        <begin position="167"/>
        <end position="187"/>
    </location>
</feature>
<dbReference type="Gene3D" id="3.40.50.300">
    <property type="entry name" value="P-loop containing nucleotide triphosphate hydrolases"/>
    <property type="match status" value="1"/>
</dbReference>
<dbReference type="GO" id="GO:0016887">
    <property type="term" value="F:ATP hydrolysis activity"/>
    <property type="evidence" value="ECO:0007669"/>
    <property type="project" value="InterPro"/>
</dbReference>